<gene>
    <name evidence="1" type="ORF">SAMN04487935_1798</name>
</gene>
<proteinExistence type="predicted"/>
<organism evidence="1 2">
    <name type="scientific">Flavobacterium noncentrifugens</name>
    <dbReference type="NCBI Taxonomy" id="1128970"/>
    <lineage>
        <taxon>Bacteria</taxon>
        <taxon>Pseudomonadati</taxon>
        <taxon>Bacteroidota</taxon>
        <taxon>Flavobacteriia</taxon>
        <taxon>Flavobacteriales</taxon>
        <taxon>Flavobacteriaceae</taxon>
        <taxon>Flavobacterium</taxon>
    </lineage>
</organism>
<dbReference type="AlphaFoldDB" id="A0A1G8WFG5"/>
<evidence type="ECO:0000313" key="2">
    <source>
        <dbReference type="Proteomes" id="UP000199580"/>
    </source>
</evidence>
<reference evidence="1 2" key="1">
    <citation type="submission" date="2016-10" db="EMBL/GenBank/DDBJ databases">
        <authorList>
            <person name="de Groot N.N."/>
        </authorList>
    </citation>
    <scope>NUCLEOTIDE SEQUENCE [LARGE SCALE GENOMIC DNA]</scope>
    <source>
        <strain evidence="1 2">CGMCC 1.10076</strain>
    </source>
</reference>
<evidence type="ECO:0000313" key="1">
    <source>
        <dbReference type="EMBL" id="SDJ77038.1"/>
    </source>
</evidence>
<dbReference type="EMBL" id="FNEZ01000002">
    <property type="protein sequence ID" value="SDJ77038.1"/>
    <property type="molecule type" value="Genomic_DNA"/>
</dbReference>
<accession>A0A1G8WFG5</accession>
<name>A0A1G8WFG5_9FLAO</name>
<sequence>MFFPKSTLTMKNFPYKGNPEMVLSSDNPFTSNLFPTSFQEQLLQVYWVKKDLENILHLNTENISDDLTDVSQLLAIVEAQIIRILKLAAKNDAELLEYWGFR</sequence>
<keyword evidence="2" id="KW-1185">Reference proteome</keyword>
<dbReference type="Proteomes" id="UP000199580">
    <property type="component" value="Unassembled WGS sequence"/>
</dbReference>
<protein>
    <submittedName>
        <fullName evidence="1">Uncharacterized protein</fullName>
    </submittedName>
</protein>